<protein>
    <submittedName>
        <fullName evidence="6">Ring finger domain protein</fullName>
    </submittedName>
</protein>
<evidence type="ECO:0000256" key="2">
    <source>
        <dbReference type="ARBA" id="ARBA00022771"/>
    </source>
</evidence>
<evidence type="ECO:0000259" key="5">
    <source>
        <dbReference type="PROSITE" id="PS50089"/>
    </source>
</evidence>
<dbReference type="PROSITE" id="PS50089">
    <property type="entry name" value="ZF_RING_2"/>
    <property type="match status" value="1"/>
</dbReference>
<keyword evidence="1" id="KW-0479">Metal-binding</keyword>
<accession>A0A481YTC1</accession>
<gene>
    <name evidence="6" type="ORF">LCMAC101_06200</name>
</gene>
<evidence type="ECO:0000256" key="1">
    <source>
        <dbReference type="ARBA" id="ARBA00022723"/>
    </source>
</evidence>
<dbReference type="InterPro" id="IPR013083">
    <property type="entry name" value="Znf_RING/FYVE/PHD"/>
</dbReference>
<keyword evidence="2 4" id="KW-0863">Zinc-finger</keyword>
<keyword evidence="3" id="KW-0862">Zinc</keyword>
<dbReference type="GO" id="GO:0008270">
    <property type="term" value="F:zinc ion binding"/>
    <property type="evidence" value="ECO:0007669"/>
    <property type="project" value="UniProtKB-KW"/>
</dbReference>
<evidence type="ECO:0000256" key="4">
    <source>
        <dbReference type="PROSITE-ProRule" id="PRU00175"/>
    </source>
</evidence>
<dbReference type="InterPro" id="IPR052788">
    <property type="entry name" value="RING-type_E3_ligase_ATL"/>
</dbReference>
<reference evidence="6" key="1">
    <citation type="journal article" date="2019" name="MBio">
        <title>Virus Genomes from Deep Sea Sediments Expand the Ocean Megavirome and Support Independent Origins of Viral Gigantism.</title>
        <authorList>
            <person name="Backstrom D."/>
            <person name="Yutin N."/>
            <person name="Jorgensen S.L."/>
            <person name="Dharamshi J."/>
            <person name="Homa F."/>
            <person name="Zaremba-Niedwiedzka K."/>
            <person name="Spang A."/>
            <person name="Wolf Y.I."/>
            <person name="Koonin E.V."/>
            <person name="Ettema T.J."/>
        </authorList>
    </citation>
    <scope>NUCLEOTIDE SEQUENCE</scope>
</reference>
<dbReference type="Pfam" id="PF13639">
    <property type="entry name" value="zf-RING_2"/>
    <property type="match status" value="1"/>
</dbReference>
<dbReference type="Gene3D" id="3.30.40.10">
    <property type="entry name" value="Zinc/RING finger domain, C3HC4 (zinc finger)"/>
    <property type="match status" value="1"/>
</dbReference>
<dbReference type="SMART" id="SM00184">
    <property type="entry name" value="RING"/>
    <property type="match status" value="1"/>
</dbReference>
<sequence>MSHVTSVISTLCGLCCVIGCISCYKCRKNPDTESSDYSAAEETSPICTKRSLKRDPLIAGADLASEDIECSICLEGYEVGQSIEVLSCMHFYHEKCLCTWNNEHIECPQCREDIEILIID</sequence>
<evidence type="ECO:0000256" key="3">
    <source>
        <dbReference type="ARBA" id="ARBA00022833"/>
    </source>
</evidence>
<name>A0A481YTC1_9VIRU</name>
<dbReference type="InterPro" id="IPR001841">
    <property type="entry name" value="Znf_RING"/>
</dbReference>
<dbReference type="SUPFAM" id="SSF57850">
    <property type="entry name" value="RING/U-box"/>
    <property type="match status" value="1"/>
</dbReference>
<feature type="domain" description="RING-type" evidence="5">
    <location>
        <begin position="70"/>
        <end position="111"/>
    </location>
</feature>
<proteinExistence type="predicted"/>
<dbReference type="EMBL" id="MK500328">
    <property type="protein sequence ID" value="QBK86025.1"/>
    <property type="molecule type" value="Genomic_DNA"/>
</dbReference>
<evidence type="ECO:0000313" key="6">
    <source>
        <dbReference type="EMBL" id="QBK86025.1"/>
    </source>
</evidence>
<dbReference type="PANTHER" id="PTHR45798:SF97">
    <property type="entry name" value="ALCOHOL-SENSITIVE RING FINGER PROTEIN 1"/>
    <property type="match status" value="1"/>
</dbReference>
<organism evidence="6">
    <name type="scientific">Marseillevirus LCMAC101</name>
    <dbReference type="NCBI Taxonomy" id="2506602"/>
    <lineage>
        <taxon>Viruses</taxon>
        <taxon>Varidnaviria</taxon>
        <taxon>Bamfordvirae</taxon>
        <taxon>Nucleocytoviricota</taxon>
        <taxon>Megaviricetes</taxon>
        <taxon>Pimascovirales</taxon>
        <taxon>Pimascovirales incertae sedis</taxon>
        <taxon>Marseilleviridae</taxon>
    </lineage>
</organism>
<dbReference type="PANTHER" id="PTHR45798">
    <property type="entry name" value="RING-H2 FINGER PROTEIN ATL61-RELATED-RELATED"/>
    <property type="match status" value="1"/>
</dbReference>